<dbReference type="RefSeq" id="WP_144910263.1">
    <property type="nucleotide sequence ID" value="NZ_VLLI01000002.1"/>
</dbReference>
<dbReference type="EMBL" id="VLLI01000002">
    <property type="protein sequence ID" value="TWJ03499.1"/>
    <property type="molecule type" value="Genomic_DNA"/>
</dbReference>
<accession>A0A562UCZ0</accession>
<reference evidence="2 3" key="1">
    <citation type="submission" date="2019-07" db="EMBL/GenBank/DDBJ databases">
        <title>Genomic Encyclopedia of Archaeal and Bacterial Type Strains, Phase II (KMG-II): from individual species to whole genera.</title>
        <authorList>
            <person name="Goeker M."/>
        </authorList>
    </citation>
    <scope>NUCLEOTIDE SEQUENCE [LARGE SCALE GENOMIC DNA]</scope>
    <source>
        <strain evidence="2 3">ATCC BAA-1854</strain>
    </source>
</reference>
<feature type="transmembrane region" description="Helical" evidence="1">
    <location>
        <begin position="89"/>
        <end position="111"/>
    </location>
</feature>
<feature type="transmembrane region" description="Helical" evidence="1">
    <location>
        <begin position="12"/>
        <end position="32"/>
    </location>
</feature>
<keyword evidence="1" id="KW-0472">Membrane</keyword>
<proteinExistence type="predicted"/>
<keyword evidence="1" id="KW-0812">Transmembrane</keyword>
<organism evidence="2 3">
    <name type="scientific">Mucilaginibacter frigoritolerans</name>
    <dbReference type="NCBI Taxonomy" id="652788"/>
    <lineage>
        <taxon>Bacteria</taxon>
        <taxon>Pseudomonadati</taxon>
        <taxon>Bacteroidota</taxon>
        <taxon>Sphingobacteriia</taxon>
        <taxon>Sphingobacteriales</taxon>
        <taxon>Sphingobacteriaceae</taxon>
        <taxon>Mucilaginibacter</taxon>
    </lineage>
</organism>
<evidence type="ECO:0000313" key="3">
    <source>
        <dbReference type="Proteomes" id="UP000317010"/>
    </source>
</evidence>
<dbReference type="Proteomes" id="UP000317010">
    <property type="component" value="Unassembled WGS sequence"/>
</dbReference>
<name>A0A562UCZ0_9SPHI</name>
<comment type="caution">
    <text evidence="2">The sequence shown here is derived from an EMBL/GenBank/DDBJ whole genome shotgun (WGS) entry which is preliminary data.</text>
</comment>
<sequence length="162" mass="18367">MKQELTYTLKVWLTSSVLTPILTTALHFYFLSLNNLHPFYDARIYDKELLRLLKSIALIWVGFLPLAVGLYYSIVLLSKKPIGLFCIKAYLSVIGVILATFFEAILLFDMLMSNTNGLIRTVAINAIIQSIICHTLPVVGSIWFYKLMPTNSIPLKQVPNEI</sequence>
<feature type="transmembrane region" description="Helical" evidence="1">
    <location>
        <begin position="52"/>
        <end position="77"/>
    </location>
</feature>
<dbReference type="AlphaFoldDB" id="A0A562UCZ0"/>
<keyword evidence="3" id="KW-1185">Reference proteome</keyword>
<keyword evidence="1" id="KW-1133">Transmembrane helix</keyword>
<evidence type="ECO:0000256" key="1">
    <source>
        <dbReference type="SAM" id="Phobius"/>
    </source>
</evidence>
<protein>
    <submittedName>
        <fullName evidence="2">Uncharacterized protein</fullName>
    </submittedName>
</protein>
<feature type="transmembrane region" description="Helical" evidence="1">
    <location>
        <begin position="123"/>
        <end position="145"/>
    </location>
</feature>
<gene>
    <name evidence="2" type="ORF">JN11_01045</name>
</gene>
<evidence type="ECO:0000313" key="2">
    <source>
        <dbReference type="EMBL" id="TWJ03499.1"/>
    </source>
</evidence>